<protein>
    <submittedName>
        <fullName evidence="2">Uncharacterized protein</fullName>
    </submittedName>
</protein>
<name>A0A164ENJ6_9CRUS</name>
<organism evidence="2 3">
    <name type="scientific">Daphnia magna</name>
    <dbReference type="NCBI Taxonomy" id="35525"/>
    <lineage>
        <taxon>Eukaryota</taxon>
        <taxon>Metazoa</taxon>
        <taxon>Ecdysozoa</taxon>
        <taxon>Arthropoda</taxon>
        <taxon>Crustacea</taxon>
        <taxon>Branchiopoda</taxon>
        <taxon>Diplostraca</taxon>
        <taxon>Cladocera</taxon>
        <taxon>Anomopoda</taxon>
        <taxon>Daphniidae</taxon>
        <taxon>Daphnia</taxon>
    </lineage>
</organism>
<feature type="region of interest" description="Disordered" evidence="1">
    <location>
        <begin position="1"/>
        <end position="51"/>
    </location>
</feature>
<dbReference type="EMBL" id="LRGB01023071">
    <property type="protein sequence ID" value="KZR96968.1"/>
    <property type="molecule type" value="Genomic_DNA"/>
</dbReference>
<dbReference type="Proteomes" id="UP000076858">
    <property type="component" value="Unassembled WGS sequence"/>
</dbReference>
<keyword evidence="3" id="KW-1185">Reference proteome</keyword>
<evidence type="ECO:0000256" key="1">
    <source>
        <dbReference type="SAM" id="MobiDB-lite"/>
    </source>
</evidence>
<comment type="caution">
    <text evidence="2">The sequence shown here is derived from an EMBL/GenBank/DDBJ whole genome shotgun (WGS) entry which is preliminary data.</text>
</comment>
<evidence type="ECO:0000313" key="2">
    <source>
        <dbReference type="EMBL" id="KZR96968.1"/>
    </source>
</evidence>
<sequence length="108" mass="11884">CADAADQRHHPPITEDNTARATDDSDKSPSTESTTDVSTEAVGQFNVTGRPQRNRKVARLYNMKKTTKYFADSLNAAHLFIPAKTRFSTAVMEQNHQSGPEDAQPPVP</sequence>
<feature type="non-terminal residue" evidence="2">
    <location>
        <position position="1"/>
    </location>
</feature>
<feature type="non-terminal residue" evidence="2">
    <location>
        <position position="108"/>
    </location>
</feature>
<feature type="compositionally biased region" description="Basic and acidic residues" evidence="1">
    <location>
        <begin position="1"/>
        <end position="29"/>
    </location>
</feature>
<accession>A0A164ENJ6</accession>
<dbReference type="AlphaFoldDB" id="A0A164ENJ6"/>
<proteinExistence type="predicted"/>
<evidence type="ECO:0000313" key="3">
    <source>
        <dbReference type="Proteomes" id="UP000076858"/>
    </source>
</evidence>
<gene>
    <name evidence="2" type="ORF">APZ42_008396</name>
</gene>
<reference evidence="2 3" key="1">
    <citation type="submission" date="2016-03" db="EMBL/GenBank/DDBJ databases">
        <title>EvidentialGene: Evidence-directed Construction of Genes on Genomes.</title>
        <authorList>
            <person name="Gilbert D.G."/>
            <person name="Choi J.-H."/>
            <person name="Mockaitis K."/>
            <person name="Colbourne J."/>
            <person name="Pfrender M."/>
        </authorList>
    </citation>
    <scope>NUCLEOTIDE SEQUENCE [LARGE SCALE GENOMIC DNA]</scope>
    <source>
        <strain evidence="2 3">Xinb3</strain>
        <tissue evidence="2">Complete organism</tissue>
    </source>
</reference>